<dbReference type="RefSeq" id="WP_211142247.1">
    <property type="nucleotide sequence ID" value="NZ_JAEEGB010000008.1"/>
</dbReference>
<dbReference type="Pfam" id="PF03123">
    <property type="entry name" value="CAT_RBD"/>
    <property type="match status" value="1"/>
</dbReference>
<accession>A0A934HT01</accession>
<keyword evidence="4" id="KW-1185">Reference proteome</keyword>
<comment type="caution">
    <text evidence="3">The sequence shown here is derived from an EMBL/GenBank/DDBJ whole genome shotgun (WGS) entry which is preliminary data.</text>
</comment>
<evidence type="ECO:0000256" key="1">
    <source>
        <dbReference type="ARBA" id="ARBA00022737"/>
    </source>
</evidence>
<name>A0A934HT01_9CLOT</name>
<dbReference type="Gene3D" id="1.10.1790.10">
    <property type="entry name" value="PRD domain"/>
    <property type="match status" value="2"/>
</dbReference>
<dbReference type="AlphaFoldDB" id="A0A934HT01"/>
<dbReference type="InterPro" id="IPR036634">
    <property type="entry name" value="PRD_sf"/>
</dbReference>
<feature type="domain" description="PRD" evidence="2">
    <location>
        <begin position="67"/>
        <end position="171"/>
    </location>
</feature>
<protein>
    <submittedName>
        <fullName evidence="3">PRD domain-containing protein</fullName>
    </submittedName>
</protein>
<dbReference type="Gene3D" id="2.30.24.10">
    <property type="entry name" value="CAT RNA-binding domain"/>
    <property type="match status" value="1"/>
</dbReference>
<keyword evidence="1" id="KW-0677">Repeat</keyword>
<dbReference type="PANTHER" id="PTHR30185:SF16">
    <property type="entry name" value="PROTEIN GLCT"/>
    <property type="match status" value="1"/>
</dbReference>
<dbReference type="EMBL" id="JAEEGB010000008">
    <property type="protein sequence ID" value="MBI6872748.1"/>
    <property type="molecule type" value="Genomic_DNA"/>
</dbReference>
<dbReference type="InterPro" id="IPR036650">
    <property type="entry name" value="CAT_RNA-bd_dom_sf"/>
</dbReference>
<evidence type="ECO:0000313" key="3">
    <source>
        <dbReference type="EMBL" id="MBI6872748.1"/>
    </source>
</evidence>
<dbReference type="InterPro" id="IPR004341">
    <property type="entry name" value="CAT_RNA-bd_dom"/>
</dbReference>
<dbReference type="InterPro" id="IPR050661">
    <property type="entry name" value="BglG_antiterminators"/>
</dbReference>
<dbReference type="SUPFAM" id="SSF63520">
    <property type="entry name" value="PTS-regulatory domain, PRD"/>
    <property type="match status" value="2"/>
</dbReference>
<dbReference type="PANTHER" id="PTHR30185">
    <property type="entry name" value="CRYPTIC BETA-GLUCOSIDE BGL OPERON ANTITERMINATOR"/>
    <property type="match status" value="1"/>
</dbReference>
<proteinExistence type="predicted"/>
<dbReference type="SUPFAM" id="SSF50151">
    <property type="entry name" value="SacY-like RNA-binding domain"/>
    <property type="match status" value="1"/>
</dbReference>
<evidence type="ECO:0000259" key="2">
    <source>
        <dbReference type="PROSITE" id="PS51372"/>
    </source>
</evidence>
<dbReference type="InterPro" id="IPR011608">
    <property type="entry name" value="PRD"/>
</dbReference>
<dbReference type="Proteomes" id="UP000622687">
    <property type="component" value="Unassembled WGS sequence"/>
</dbReference>
<organism evidence="3 4">
    <name type="scientific">Clostridium aciditolerans</name>
    <dbReference type="NCBI Taxonomy" id="339861"/>
    <lineage>
        <taxon>Bacteria</taxon>
        <taxon>Bacillati</taxon>
        <taxon>Bacillota</taxon>
        <taxon>Clostridia</taxon>
        <taxon>Eubacteriales</taxon>
        <taxon>Clostridiaceae</taxon>
        <taxon>Clostridium</taxon>
    </lineage>
</organism>
<feature type="domain" description="PRD" evidence="2">
    <location>
        <begin position="172"/>
        <end position="274"/>
    </location>
</feature>
<evidence type="ECO:0000313" key="4">
    <source>
        <dbReference type="Proteomes" id="UP000622687"/>
    </source>
</evidence>
<sequence>MESFKIKKILNNNVVIAQKDRDEVILVGKGIGFDFPKNKDIPEDRVENVFIKKTAAIGANYQKVLESIDSSIVGLSEEIIHFLERELNTKLNEAIHVSLPDHISFALKRIQKGLNIENPFKNELSILYPTEYKLALRSVLFINKRCSTNLPEDEAGFICLHIRAALTQKDVSESLAYTKKLGQVLDLIEKLTGRKLEKNSLGYVRTVTHINFMIERAEKNKPIKNDLLDIIKKEMYREYSVAVKVALKIEDLFSVKITEDEIGYIALHLKRLSE</sequence>
<reference evidence="3" key="1">
    <citation type="submission" date="2020-12" db="EMBL/GenBank/DDBJ databases">
        <title>Clostridium thailandense sp. nov., a novel acetogenic bacterium isolated from peat land soil in Thailand.</title>
        <authorList>
            <person name="Chaikitkaew S."/>
            <person name="Birkeland N.K."/>
        </authorList>
    </citation>
    <scope>NUCLEOTIDE SEQUENCE</scope>
    <source>
        <strain evidence="3">DSM 17425</strain>
    </source>
</reference>
<dbReference type="GO" id="GO:0006355">
    <property type="term" value="P:regulation of DNA-templated transcription"/>
    <property type="evidence" value="ECO:0007669"/>
    <property type="project" value="InterPro"/>
</dbReference>
<gene>
    <name evidence="3" type="ORF">I6U51_08480</name>
</gene>
<dbReference type="GO" id="GO:0003723">
    <property type="term" value="F:RNA binding"/>
    <property type="evidence" value="ECO:0007669"/>
    <property type="project" value="InterPro"/>
</dbReference>
<dbReference type="PROSITE" id="PS51372">
    <property type="entry name" value="PRD_2"/>
    <property type="match status" value="2"/>
</dbReference>
<dbReference type="Pfam" id="PF00874">
    <property type="entry name" value="PRD"/>
    <property type="match status" value="2"/>
</dbReference>
<dbReference type="SMART" id="SM01061">
    <property type="entry name" value="CAT_RBD"/>
    <property type="match status" value="1"/>
</dbReference>